<sequence length="151" mass="17399">MISYTNNDLNYVLPKEAWEIVSCLKRSDISNKQMAGLIDYQGEYKKILENVCSSDKVTVIFENGFEENSDTEDVFQGIFGFYGFEENCSHALDEQEFEYSGFPQNGGLDRLFIKRMILDGYWTSIILHGIGNPEDSGLYVMLYNKKQKKNN</sequence>
<name>A0A9X6VCV0_BACTU</name>
<dbReference type="RefSeq" id="WP_098368958.1">
    <property type="nucleotide sequence ID" value="NZ_JARSYC010000030.1"/>
</dbReference>
<organism evidence="1 2">
    <name type="scientific">Bacillus thuringiensis</name>
    <dbReference type="NCBI Taxonomy" id="1428"/>
    <lineage>
        <taxon>Bacteria</taxon>
        <taxon>Bacillati</taxon>
        <taxon>Bacillota</taxon>
        <taxon>Bacilli</taxon>
        <taxon>Bacillales</taxon>
        <taxon>Bacillaceae</taxon>
        <taxon>Bacillus</taxon>
        <taxon>Bacillus cereus group</taxon>
    </lineage>
</organism>
<evidence type="ECO:0000313" key="1">
    <source>
        <dbReference type="EMBL" id="PFB08145.1"/>
    </source>
</evidence>
<evidence type="ECO:0000313" key="2">
    <source>
        <dbReference type="Proteomes" id="UP000220397"/>
    </source>
</evidence>
<reference evidence="1 2" key="1">
    <citation type="submission" date="2017-09" db="EMBL/GenBank/DDBJ databases">
        <title>Large-scale bioinformatics analysis of Bacillus genomes uncovers conserved roles of natural products in bacterial physiology.</title>
        <authorList>
            <consortium name="Agbiome Team Llc"/>
            <person name="Bleich R.M."/>
            <person name="Kirk G.J."/>
            <person name="Santa Maria K.C."/>
            <person name="Allen S.E."/>
            <person name="Farag S."/>
            <person name="Shank E.A."/>
            <person name="Bowers A."/>
        </authorList>
    </citation>
    <scope>NUCLEOTIDE SEQUENCE [LARGE SCALE GENOMIC DNA]</scope>
    <source>
        <strain evidence="1 2">AFS015413</strain>
    </source>
</reference>
<protein>
    <submittedName>
        <fullName evidence="1">Uncharacterized protein</fullName>
    </submittedName>
</protein>
<dbReference type="Proteomes" id="UP000220397">
    <property type="component" value="Unassembled WGS sequence"/>
</dbReference>
<dbReference type="EMBL" id="NTUS01000026">
    <property type="protein sequence ID" value="PFB08145.1"/>
    <property type="molecule type" value="Genomic_DNA"/>
</dbReference>
<gene>
    <name evidence="1" type="ORF">CN398_10550</name>
</gene>
<accession>A0A9X6VCV0</accession>
<proteinExistence type="predicted"/>
<dbReference type="AlphaFoldDB" id="A0A9X6VCV0"/>
<comment type="caution">
    <text evidence="1">The sequence shown here is derived from an EMBL/GenBank/DDBJ whole genome shotgun (WGS) entry which is preliminary data.</text>
</comment>